<dbReference type="PANTHER" id="PTHR11437">
    <property type="entry name" value="RIBONUCLEASE"/>
    <property type="match status" value="1"/>
</dbReference>
<feature type="domain" description="Ribonuclease A-domain" evidence="17">
    <location>
        <begin position="29"/>
        <end position="148"/>
    </location>
</feature>
<keyword evidence="14" id="KW-0458">Lysosome</keyword>
<keyword evidence="13" id="KW-0325">Glycoprotein</keyword>
<dbReference type="GO" id="GO:0050830">
    <property type="term" value="P:defense response to Gram-positive bacterium"/>
    <property type="evidence" value="ECO:0007669"/>
    <property type="project" value="TreeGrafter"/>
</dbReference>
<dbReference type="GeneTree" id="ENSGT00940000161733"/>
<keyword evidence="8" id="KW-0732">Signal</keyword>
<evidence type="ECO:0000256" key="2">
    <source>
        <dbReference type="ARBA" id="ARBA00004463"/>
    </source>
</evidence>
<dbReference type="GO" id="GO:0019731">
    <property type="term" value="P:antibacterial humoral response"/>
    <property type="evidence" value="ECO:0007669"/>
    <property type="project" value="TreeGrafter"/>
</dbReference>
<evidence type="ECO:0000256" key="12">
    <source>
        <dbReference type="ARBA" id="ARBA00023157"/>
    </source>
</evidence>
<evidence type="ECO:0000256" key="5">
    <source>
        <dbReference type="ARBA" id="ARBA00022525"/>
    </source>
</evidence>
<dbReference type="HOGENOM" id="CLU_117006_0_1_1"/>
<dbReference type="STRING" id="59463.ENSMLUP00000011747"/>
<dbReference type="GO" id="GO:0004519">
    <property type="term" value="F:endonuclease activity"/>
    <property type="evidence" value="ECO:0007669"/>
    <property type="project" value="UniProtKB-KW"/>
</dbReference>
<evidence type="ECO:0000313" key="18">
    <source>
        <dbReference type="Ensembl" id="ENSMLUP00000011747.2"/>
    </source>
</evidence>
<dbReference type="AlphaFoldDB" id="G1PLK7"/>
<proteinExistence type="inferred from homology"/>
<reference evidence="18" key="2">
    <citation type="submission" date="2025-08" db="UniProtKB">
        <authorList>
            <consortium name="Ensembl"/>
        </authorList>
    </citation>
    <scope>IDENTIFICATION</scope>
</reference>
<keyword evidence="9 16" id="KW-0255">Endonuclease</keyword>
<dbReference type="Pfam" id="PF00074">
    <property type="entry name" value="RnaseA"/>
    <property type="match status" value="1"/>
</dbReference>
<dbReference type="eggNOG" id="ENOG502TDZ3">
    <property type="taxonomic scope" value="Eukaryota"/>
</dbReference>
<dbReference type="GO" id="GO:0003676">
    <property type="term" value="F:nucleic acid binding"/>
    <property type="evidence" value="ECO:0007669"/>
    <property type="project" value="InterPro"/>
</dbReference>
<comment type="subcellular location">
    <subcellularLocation>
        <location evidence="2">Cytoplasmic granule</location>
    </subcellularLocation>
    <subcellularLocation>
        <location evidence="1">Lysosome</location>
    </subcellularLocation>
    <subcellularLocation>
        <location evidence="3">Secreted</location>
    </subcellularLocation>
</comment>
<accession>G1PLK7</accession>
<dbReference type="GO" id="GO:0050829">
    <property type="term" value="P:defense response to Gram-negative bacterium"/>
    <property type="evidence" value="ECO:0007669"/>
    <property type="project" value="TreeGrafter"/>
</dbReference>
<evidence type="ECO:0000256" key="9">
    <source>
        <dbReference type="ARBA" id="ARBA00022759"/>
    </source>
</evidence>
<keyword evidence="19" id="KW-1185">Reference proteome</keyword>
<evidence type="ECO:0000256" key="4">
    <source>
        <dbReference type="ARBA" id="ARBA00005600"/>
    </source>
</evidence>
<evidence type="ECO:0000313" key="19">
    <source>
        <dbReference type="Proteomes" id="UP000001074"/>
    </source>
</evidence>
<keyword evidence="5" id="KW-0964">Secreted</keyword>
<keyword evidence="11" id="KW-0044">Antibiotic</keyword>
<dbReference type="Ensembl" id="ENSMLUT00000012914.2">
    <property type="protein sequence ID" value="ENSMLUP00000011747.2"/>
    <property type="gene ID" value="ENSMLUG00000024054.1"/>
</dbReference>
<evidence type="ECO:0000256" key="16">
    <source>
        <dbReference type="RuleBase" id="RU000651"/>
    </source>
</evidence>
<evidence type="ECO:0000256" key="8">
    <source>
        <dbReference type="ARBA" id="ARBA00022729"/>
    </source>
</evidence>
<dbReference type="GO" id="GO:0045087">
    <property type="term" value="P:innate immune response"/>
    <property type="evidence" value="ECO:0007669"/>
    <property type="project" value="TreeGrafter"/>
</dbReference>
<reference evidence="18" key="3">
    <citation type="submission" date="2025-09" db="UniProtKB">
        <authorList>
            <consortium name="Ensembl"/>
        </authorList>
    </citation>
    <scope>IDENTIFICATION</scope>
</reference>
<evidence type="ECO:0000256" key="6">
    <source>
        <dbReference type="ARBA" id="ARBA00022529"/>
    </source>
</evidence>
<dbReference type="SMART" id="SM00092">
    <property type="entry name" value="RNAse_Pc"/>
    <property type="match status" value="1"/>
</dbReference>
<dbReference type="GO" id="GO:0005615">
    <property type="term" value="C:extracellular space"/>
    <property type="evidence" value="ECO:0007669"/>
    <property type="project" value="TreeGrafter"/>
</dbReference>
<organism evidence="18 19">
    <name type="scientific">Myotis lucifugus</name>
    <name type="common">Little brown bat</name>
    <dbReference type="NCBI Taxonomy" id="59463"/>
    <lineage>
        <taxon>Eukaryota</taxon>
        <taxon>Metazoa</taxon>
        <taxon>Chordata</taxon>
        <taxon>Craniata</taxon>
        <taxon>Vertebrata</taxon>
        <taxon>Euteleostomi</taxon>
        <taxon>Mammalia</taxon>
        <taxon>Eutheria</taxon>
        <taxon>Laurasiatheria</taxon>
        <taxon>Chiroptera</taxon>
        <taxon>Yangochiroptera</taxon>
        <taxon>Vespertilionidae</taxon>
        <taxon>Myotis</taxon>
    </lineage>
</organism>
<dbReference type="GO" id="GO:0004540">
    <property type="term" value="F:RNA nuclease activity"/>
    <property type="evidence" value="ECO:0007669"/>
    <property type="project" value="TreeGrafter"/>
</dbReference>
<dbReference type="InParanoid" id="G1PLK7"/>
<evidence type="ECO:0000256" key="10">
    <source>
        <dbReference type="ARBA" id="ARBA00022801"/>
    </source>
</evidence>
<dbReference type="InterPro" id="IPR023411">
    <property type="entry name" value="RNaseA_AS"/>
</dbReference>
<dbReference type="InterPro" id="IPR001427">
    <property type="entry name" value="RNaseA"/>
</dbReference>
<evidence type="ECO:0000256" key="3">
    <source>
        <dbReference type="ARBA" id="ARBA00004613"/>
    </source>
</evidence>
<protein>
    <recommendedName>
        <fullName evidence="17">Ribonuclease A-domain domain-containing protein</fullName>
    </recommendedName>
</protein>
<dbReference type="InterPro" id="IPR036816">
    <property type="entry name" value="RNaseA-like_dom_sf"/>
</dbReference>
<name>G1PLK7_MYOLU</name>
<evidence type="ECO:0000256" key="1">
    <source>
        <dbReference type="ARBA" id="ARBA00004371"/>
    </source>
</evidence>
<comment type="subunit">
    <text evidence="15">Interacts (via N-terminus) with bacterial lipopolysaccharide (LPS).</text>
</comment>
<keyword evidence="7 16" id="KW-0540">Nuclease</keyword>
<keyword evidence="10 16" id="KW-0378">Hydrolase</keyword>
<dbReference type="GO" id="GO:0016787">
    <property type="term" value="F:hydrolase activity"/>
    <property type="evidence" value="ECO:0007669"/>
    <property type="project" value="UniProtKB-KW"/>
</dbReference>
<comment type="similarity">
    <text evidence="4 16">Belongs to the pancreatic ribonuclease family.</text>
</comment>
<evidence type="ECO:0000256" key="14">
    <source>
        <dbReference type="ARBA" id="ARBA00023228"/>
    </source>
</evidence>
<dbReference type="CDD" id="cd06265">
    <property type="entry name" value="RNase_A_canonical"/>
    <property type="match status" value="1"/>
</dbReference>
<evidence type="ECO:0000259" key="17">
    <source>
        <dbReference type="SMART" id="SM00092"/>
    </source>
</evidence>
<dbReference type="PROSITE" id="PS00127">
    <property type="entry name" value="RNASE_PANCREATIC"/>
    <property type="match status" value="1"/>
</dbReference>
<evidence type="ECO:0000256" key="13">
    <source>
        <dbReference type="ARBA" id="ARBA00023180"/>
    </source>
</evidence>
<sequence length="148" mass="16592">IDIPPFLLLLADINTLDPDVYPIDALPKNLTNAQCFEIHHTQPSPLQCNKAMHGVNNYTQHCKPQNTFLHDSFQNVAAACELPKTVRKKGHQSPKPINLTNCNLTAGKYPNCHHKDAAQCKFFIIDCDLPQRRDPPSPLVPVHLDKVV</sequence>
<keyword evidence="6" id="KW-0929">Antimicrobial</keyword>
<dbReference type="PANTHER" id="PTHR11437:SF4">
    <property type="entry name" value="RIBONUCLEASE K6"/>
    <property type="match status" value="1"/>
</dbReference>
<evidence type="ECO:0000256" key="15">
    <source>
        <dbReference type="ARBA" id="ARBA00038824"/>
    </source>
</evidence>
<keyword evidence="12" id="KW-1015">Disulfide bond</keyword>
<dbReference type="EMBL" id="AAPE02015111">
    <property type="status" value="NOT_ANNOTATED_CDS"/>
    <property type="molecule type" value="Genomic_DNA"/>
</dbReference>
<dbReference type="InterPro" id="IPR023412">
    <property type="entry name" value="RNaseA_domain"/>
</dbReference>
<dbReference type="GO" id="GO:0005764">
    <property type="term" value="C:lysosome"/>
    <property type="evidence" value="ECO:0007669"/>
    <property type="project" value="UniProtKB-SubCell"/>
</dbReference>
<evidence type="ECO:0000256" key="7">
    <source>
        <dbReference type="ARBA" id="ARBA00022722"/>
    </source>
</evidence>
<dbReference type="Gene3D" id="3.10.130.10">
    <property type="entry name" value="Ribonuclease A-like domain"/>
    <property type="match status" value="1"/>
</dbReference>
<dbReference type="PRINTS" id="PR00794">
    <property type="entry name" value="RIBONUCLEASE"/>
</dbReference>
<dbReference type="GO" id="GO:0061844">
    <property type="term" value="P:antimicrobial humoral immune response mediated by antimicrobial peptide"/>
    <property type="evidence" value="ECO:0007669"/>
    <property type="project" value="TreeGrafter"/>
</dbReference>
<evidence type="ECO:0000256" key="11">
    <source>
        <dbReference type="ARBA" id="ARBA00023022"/>
    </source>
</evidence>
<reference evidence="18 19" key="1">
    <citation type="journal article" date="2011" name="Nature">
        <title>A high-resolution map of human evolutionary constraint using 29 mammals.</title>
        <authorList>
            <person name="Lindblad-Toh K."/>
            <person name="Garber M."/>
            <person name="Zuk O."/>
            <person name="Lin M.F."/>
            <person name="Parker B.J."/>
            <person name="Washietl S."/>
            <person name="Kheradpour P."/>
            <person name="Ernst J."/>
            <person name="Jordan G."/>
            <person name="Mauceli E."/>
            <person name="Ward L.D."/>
            <person name="Lowe C.B."/>
            <person name="Holloway A.K."/>
            <person name="Clamp M."/>
            <person name="Gnerre S."/>
            <person name="Alfoldi J."/>
            <person name="Beal K."/>
            <person name="Chang J."/>
            <person name="Clawson H."/>
            <person name="Cuff J."/>
            <person name="Di Palma F."/>
            <person name="Fitzgerald S."/>
            <person name="Flicek P."/>
            <person name="Guttman M."/>
            <person name="Hubisz M.J."/>
            <person name="Jaffe D.B."/>
            <person name="Jungreis I."/>
            <person name="Kent W.J."/>
            <person name="Kostka D."/>
            <person name="Lara M."/>
            <person name="Martins A.L."/>
            <person name="Massingham T."/>
            <person name="Moltke I."/>
            <person name="Raney B.J."/>
            <person name="Rasmussen M.D."/>
            <person name="Robinson J."/>
            <person name="Stark A."/>
            <person name="Vilella A.J."/>
            <person name="Wen J."/>
            <person name="Xie X."/>
            <person name="Zody M.C."/>
            <person name="Baldwin J."/>
            <person name="Bloom T."/>
            <person name="Chin C.W."/>
            <person name="Heiman D."/>
            <person name="Nicol R."/>
            <person name="Nusbaum C."/>
            <person name="Young S."/>
            <person name="Wilkinson J."/>
            <person name="Worley K.C."/>
            <person name="Kovar C.L."/>
            <person name="Muzny D.M."/>
            <person name="Gibbs R.A."/>
            <person name="Cree A."/>
            <person name="Dihn H.H."/>
            <person name="Fowler G."/>
            <person name="Jhangiani S."/>
            <person name="Joshi V."/>
            <person name="Lee S."/>
            <person name="Lewis L.R."/>
            <person name="Nazareth L.V."/>
            <person name="Okwuonu G."/>
            <person name="Santibanez J."/>
            <person name="Warren W.C."/>
            <person name="Mardis E.R."/>
            <person name="Weinstock G.M."/>
            <person name="Wilson R.K."/>
            <person name="Delehaunty K."/>
            <person name="Dooling D."/>
            <person name="Fronik C."/>
            <person name="Fulton L."/>
            <person name="Fulton B."/>
            <person name="Graves T."/>
            <person name="Minx P."/>
            <person name="Sodergren E."/>
            <person name="Birney E."/>
            <person name="Margulies E.H."/>
            <person name="Herrero J."/>
            <person name="Green E.D."/>
            <person name="Haussler D."/>
            <person name="Siepel A."/>
            <person name="Goldman N."/>
            <person name="Pollard K.S."/>
            <person name="Pedersen J.S."/>
            <person name="Lander E.S."/>
            <person name="Kellis M."/>
        </authorList>
    </citation>
    <scope>NUCLEOTIDE SEQUENCE [LARGE SCALE GENOMIC DNA]</scope>
</reference>
<dbReference type="SUPFAM" id="SSF54076">
    <property type="entry name" value="RNase A-like"/>
    <property type="match status" value="1"/>
</dbReference>
<dbReference type="Proteomes" id="UP000001074">
    <property type="component" value="Unassembled WGS sequence"/>
</dbReference>